<dbReference type="Gene3D" id="1.10.287.950">
    <property type="entry name" value="Methyl-accepting chemotaxis protein"/>
    <property type="match status" value="1"/>
</dbReference>
<dbReference type="Pfam" id="PF00015">
    <property type="entry name" value="MCPsignal"/>
    <property type="match status" value="1"/>
</dbReference>
<feature type="region of interest" description="Disordered" evidence="11">
    <location>
        <begin position="367"/>
        <end position="386"/>
    </location>
</feature>
<feature type="domain" description="Methyl-accepting transducer" evidence="13">
    <location>
        <begin position="363"/>
        <end position="599"/>
    </location>
</feature>
<evidence type="ECO:0000256" key="10">
    <source>
        <dbReference type="PROSITE-ProRule" id="PRU00284"/>
    </source>
</evidence>
<evidence type="ECO:0000313" key="15">
    <source>
        <dbReference type="EMBL" id="MBZ9613315.1"/>
    </source>
</evidence>
<proteinExistence type="inferred from homology"/>
<evidence type="ECO:0000256" key="2">
    <source>
        <dbReference type="ARBA" id="ARBA00022475"/>
    </source>
</evidence>
<keyword evidence="16" id="KW-1185">Reference proteome</keyword>
<dbReference type="EMBL" id="JAERPS020000007">
    <property type="protein sequence ID" value="MBZ9613315.1"/>
    <property type="molecule type" value="Genomic_DNA"/>
</dbReference>
<gene>
    <name evidence="15" type="ORF">I4W93_017115</name>
</gene>
<reference evidence="15 16" key="2">
    <citation type="submission" date="2021-08" db="EMBL/GenBank/DDBJ databases">
        <title>Rheinheimera aquimaris sp. nov., isolated from seawater of the East Sea in Korea.</title>
        <authorList>
            <person name="Kim K.H."/>
            <person name="Wenting R."/>
            <person name="Kim K.R."/>
            <person name="Jeon C.O."/>
        </authorList>
    </citation>
    <scope>NUCLEOTIDE SEQUENCE [LARGE SCALE GENOMIC DNA]</scope>
    <source>
        <strain evidence="15 16">MA-13</strain>
    </source>
</reference>
<keyword evidence="4" id="KW-0145">Chemotaxis</keyword>
<keyword evidence="3" id="KW-0488">Methylation</keyword>
<evidence type="ECO:0000256" key="4">
    <source>
        <dbReference type="ARBA" id="ARBA00022500"/>
    </source>
</evidence>
<evidence type="ECO:0000259" key="14">
    <source>
        <dbReference type="PROSITE" id="PS50885"/>
    </source>
</evidence>
<evidence type="ECO:0000256" key="1">
    <source>
        <dbReference type="ARBA" id="ARBA00004651"/>
    </source>
</evidence>
<evidence type="ECO:0000256" key="6">
    <source>
        <dbReference type="ARBA" id="ARBA00022989"/>
    </source>
</evidence>
<accession>A0ABS7XCN2</accession>
<keyword evidence="8 10" id="KW-0807">Transducer</keyword>
<keyword evidence="6 12" id="KW-1133">Transmembrane helix</keyword>
<comment type="subcellular location">
    <subcellularLocation>
        <location evidence="1">Cell membrane</location>
        <topology evidence="1">Multi-pass membrane protein</topology>
    </subcellularLocation>
</comment>
<dbReference type="CDD" id="cd11386">
    <property type="entry name" value="MCP_signal"/>
    <property type="match status" value="1"/>
</dbReference>
<evidence type="ECO:0000256" key="5">
    <source>
        <dbReference type="ARBA" id="ARBA00022692"/>
    </source>
</evidence>
<keyword evidence="5 12" id="KW-0812">Transmembrane</keyword>
<reference evidence="15 16" key="1">
    <citation type="submission" date="2020-12" db="EMBL/GenBank/DDBJ databases">
        <authorList>
            <person name="Ruan W."/>
            <person name="Khan S.A."/>
            <person name="Jeon C.O."/>
        </authorList>
    </citation>
    <scope>NUCLEOTIDE SEQUENCE [LARGE SCALE GENOMIC DNA]</scope>
    <source>
        <strain evidence="15 16">MA-13</strain>
    </source>
</reference>
<evidence type="ECO:0000256" key="7">
    <source>
        <dbReference type="ARBA" id="ARBA00023136"/>
    </source>
</evidence>
<dbReference type="PROSITE" id="PS50885">
    <property type="entry name" value="HAMP"/>
    <property type="match status" value="1"/>
</dbReference>
<feature type="transmembrane region" description="Helical" evidence="12">
    <location>
        <begin position="284"/>
        <end position="303"/>
    </location>
</feature>
<dbReference type="Pfam" id="PF02743">
    <property type="entry name" value="dCache_1"/>
    <property type="match status" value="1"/>
</dbReference>
<dbReference type="CDD" id="cd12912">
    <property type="entry name" value="PDC2_MCP_like"/>
    <property type="match status" value="1"/>
</dbReference>
<organism evidence="15 16">
    <name type="scientific">Rheinheimera maricola</name>
    <dbReference type="NCBI Taxonomy" id="2793282"/>
    <lineage>
        <taxon>Bacteria</taxon>
        <taxon>Pseudomonadati</taxon>
        <taxon>Pseudomonadota</taxon>
        <taxon>Gammaproteobacteria</taxon>
        <taxon>Chromatiales</taxon>
        <taxon>Chromatiaceae</taxon>
        <taxon>Rheinheimera</taxon>
    </lineage>
</organism>
<feature type="domain" description="HAMP" evidence="14">
    <location>
        <begin position="304"/>
        <end position="358"/>
    </location>
</feature>
<evidence type="ECO:0000256" key="11">
    <source>
        <dbReference type="SAM" id="MobiDB-lite"/>
    </source>
</evidence>
<dbReference type="RefSeq" id="WP_205312243.1">
    <property type="nucleotide sequence ID" value="NZ_JAERPS020000007.1"/>
</dbReference>
<dbReference type="PRINTS" id="PR00260">
    <property type="entry name" value="CHEMTRNSDUCR"/>
</dbReference>
<name>A0ABS7XCN2_9GAMM</name>
<dbReference type="SMART" id="SM00304">
    <property type="entry name" value="HAMP"/>
    <property type="match status" value="1"/>
</dbReference>
<dbReference type="Proteomes" id="UP000663814">
    <property type="component" value="Unassembled WGS sequence"/>
</dbReference>
<evidence type="ECO:0000256" key="3">
    <source>
        <dbReference type="ARBA" id="ARBA00022481"/>
    </source>
</evidence>
<keyword evidence="7 12" id="KW-0472">Membrane</keyword>
<dbReference type="InterPro" id="IPR004089">
    <property type="entry name" value="MCPsignal_dom"/>
</dbReference>
<dbReference type="InterPro" id="IPR003660">
    <property type="entry name" value="HAMP_dom"/>
</dbReference>
<dbReference type="CDD" id="cd06225">
    <property type="entry name" value="HAMP"/>
    <property type="match status" value="1"/>
</dbReference>
<evidence type="ECO:0000256" key="8">
    <source>
        <dbReference type="ARBA" id="ARBA00023224"/>
    </source>
</evidence>
<sequence>MGNFKNLTVKQQFVLALVGLILLSSALTGVLAYNQSRQLVVTRMLQHEMPSVVRQVSLTLEGQINQMTAATQQLAENPYILRWAEAGYPADEEALLLTQIRNVKQQLQLDAASWADRQSARYWNQDGFLRTLNHEQDGWFYAFRDSNQPTNVSLFTEPNGITRMFVNYQQVNGRGLSGIALSLQQLVTFLRNVRIAETGLVYIADSAGNVIIHPDAKQIGGQTLLQRYGADVAGKLINSKSLVTETTEQQLLVSVPVQGTSWSVVAQVPLPEVLAPVETLRNTLLLAGLAAVVIAGVLAWILASSLTRRLHSVAETLVSIGEGEGDLRQRLPADGALEMRQIGSGFNNFVDKIHRLVTQLHNQSEELQSSASKVDTSAAKNSDLASEQRDRLSGIATAIEQLSNTIGAVAANASRAADTAEHTNQNASRGLEVIGTTSDSLQKLTLQVDNIAAAVGALAANSDKIGSILSVIRAISEQTNLLALNAAIEAARAGEQGRGFAVVADEVRQLAQRAASATDEIQQMIDQLQSESQSAVLIAQDGKQKASDSAKSMQLATAELQHIVDGIKQLDQLNREVATATDEQASVVQHLGESVHSVAHLVDDSAESAASLAGFSVRLRQLSTELNGLIDKFVV</sequence>
<dbReference type="PANTHER" id="PTHR32089:SF39">
    <property type="entry name" value="METHYL-ACCEPTING CHEMOTAXIS PROTEIN HLYB"/>
    <property type="match status" value="1"/>
</dbReference>
<protein>
    <submittedName>
        <fullName evidence="15">Methyl-accepting chemotaxis protein</fullName>
    </submittedName>
</protein>
<dbReference type="Gene3D" id="3.30.450.20">
    <property type="entry name" value="PAS domain"/>
    <property type="match status" value="1"/>
</dbReference>
<evidence type="ECO:0000313" key="16">
    <source>
        <dbReference type="Proteomes" id="UP000663814"/>
    </source>
</evidence>
<dbReference type="InterPro" id="IPR004090">
    <property type="entry name" value="Chemotax_Me-accpt_rcpt"/>
</dbReference>
<evidence type="ECO:0000259" key="13">
    <source>
        <dbReference type="PROSITE" id="PS50111"/>
    </source>
</evidence>
<keyword evidence="2" id="KW-1003">Cell membrane</keyword>
<dbReference type="Pfam" id="PF00672">
    <property type="entry name" value="HAMP"/>
    <property type="match status" value="1"/>
</dbReference>
<evidence type="ECO:0000256" key="9">
    <source>
        <dbReference type="ARBA" id="ARBA00029447"/>
    </source>
</evidence>
<dbReference type="SMART" id="SM00283">
    <property type="entry name" value="MA"/>
    <property type="match status" value="1"/>
</dbReference>
<dbReference type="PANTHER" id="PTHR32089">
    <property type="entry name" value="METHYL-ACCEPTING CHEMOTAXIS PROTEIN MCPB"/>
    <property type="match status" value="1"/>
</dbReference>
<feature type="compositionally biased region" description="Polar residues" evidence="11">
    <location>
        <begin position="367"/>
        <end position="385"/>
    </location>
</feature>
<evidence type="ECO:0000256" key="12">
    <source>
        <dbReference type="SAM" id="Phobius"/>
    </source>
</evidence>
<dbReference type="InterPro" id="IPR033479">
    <property type="entry name" value="dCache_1"/>
</dbReference>
<comment type="similarity">
    <text evidence="9">Belongs to the methyl-accepting chemotaxis (MCP) protein family.</text>
</comment>
<dbReference type="PROSITE" id="PS50111">
    <property type="entry name" value="CHEMOTAXIS_TRANSDUC_2"/>
    <property type="match status" value="1"/>
</dbReference>
<dbReference type="SUPFAM" id="SSF58104">
    <property type="entry name" value="Methyl-accepting chemotaxis protein (MCP) signaling domain"/>
    <property type="match status" value="1"/>
</dbReference>
<comment type="caution">
    <text evidence="15">The sequence shown here is derived from an EMBL/GenBank/DDBJ whole genome shotgun (WGS) entry which is preliminary data.</text>
</comment>